<evidence type="ECO:0000313" key="1">
    <source>
        <dbReference type="EMBL" id="KKK84402.1"/>
    </source>
</evidence>
<proteinExistence type="predicted"/>
<accession>A0A0F8YSL2</accession>
<name>A0A0F8YSL2_9ZZZZ</name>
<reference evidence="1" key="1">
    <citation type="journal article" date="2015" name="Nature">
        <title>Complex archaea that bridge the gap between prokaryotes and eukaryotes.</title>
        <authorList>
            <person name="Spang A."/>
            <person name="Saw J.H."/>
            <person name="Jorgensen S.L."/>
            <person name="Zaremba-Niedzwiedzka K."/>
            <person name="Martijn J."/>
            <person name="Lind A.E."/>
            <person name="van Eijk R."/>
            <person name="Schleper C."/>
            <person name="Guy L."/>
            <person name="Ettema T.J."/>
        </authorList>
    </citation>
    <scope>NUCLEOTIDE SEQUENCE</scope>
</reference>
<dbReference type="EMBL" id="LAZR01051793">
    <property type="protein sequence ID" value="KKK84402.1"/>
    <property type="molecule type" value="Genomic_DNA"/>
</dbReference>
<dbReference type="SUPFAM" id="SSF51126">
    <property type="entry name" value="Pectin lyase-like"/>
    <property type="match status" value="1"/>
</dbReference>
<comment type="caution">
    <text evidence="1">The sequence shown here is derived from an EMBL/GenBank/DDBJ whole genome shotgun (WGS) entry which is preliminary data.</text>
</comment>
<organism evidence="1">
    <name type="scientific">marine sediment metagenome</name>
    <dbReference type="NCBI Taxonomy" id="412755"/>
    <lineage>
        <taxon>unclassified sequences</taxon>
        <taxon>metagenomes</taxon>
        <taxon>ecological metagenomes</taxon>
    </lineage>
</organism>
<gene>
    <name evidence="1" type="ORF">LCGC14_2783680</name>
</gene>
<dbReference type="InterPro" id="IPR012334">
    <property type="entry name" value="Pectin_lyas_fold"/>
</dbReference>
<sequence>MALGATMVFECRASATANNVNGGGYTSGGTDYSQQDAAVTDFSKTDGTSNASTTFTSAAATFTAQAVGNVLHLISGTNGTPGWYEIATYVSANEITLDRNCSTGAMTDGVFNVGGAMSLNSAVANQTDDDFFEIMLAGHKIWIENGSYTLGVTVSIAADGSETSPIVIEGYNATRGDAPTGSTRPTMVGGANNWSWTGDYWDIFNLIITGTGTVNFNRSGHSSKTVNCKGINTSST</sequence>
<dbReference type="Gene3D" id="2.160.20.10">
    <property type="entry name" value="Single-stranded right-handed beta-helix, Pectin lyase-like"/>
    <property type="match status" value="1"/>
</dbReference>
<protein>
    <submittedName>
        <fullName evidence="1">Uncharacterized protein</fullName>
    </submittedName>
</protein>
<dbReference type="AlphaFoldDB" id="A0A0F8YSL2"/>
<dbReference type="InterPro" id="IPR011050">
    <property type="entry name" value="Pectin_lyase_fold/virulence"/>
</dbReference>
<feature type="non-terminal residue" evidence="1">
    <location>
        <position position="236"/>
    </location>
</feature>